<gene>
    <name evidence="9" type="ORF">KIN20_034089</name>
</gene>
<dbReference type="GO" id="GO:0016020">
    <property type="term" value="C:membrane"/>
    <property type="evidence" value="ECO:0007669"/>
    <property type="project" value="UniProtKB-SubCell"/>
</dbReference>
<accession>A0AAD5R9B1</accession>
<feature type="domain" description="Palmitoyltransferase DHHC" evidence="8">
    <location>
        <begin position="103"/>
        <end position="247"/>
    </location>
</feature>
<keyword evidence="4 7" id="KW-1133">Transmembrane helix</keyword>
<evidence type="ECO:0000313" key="9">
    <source>
        <dbReference type="EMBL" id="KAJ1372032.1"/>
    </source>
</evidence>
<dbReference type="EMBL" id="JAHQIW010007084">
    <property type="protein sequence ID" value="KAJ1372032.1"/>
    <property type="molecule type" value="Genomic_DNA"/>
</dbReference>
<comment type="subcellular location">
    <subcellularLocation>
        <location evidence="1">Membrane</location>
        <topology evidence="1">Multi-pass membrane protein</topology>
    </subcellularLocation>
</comment>
<comment type="similarity">
    <text evidence="7">Belongs to the DHHC palmitoyltransferase family.</text>
</comment>
<evidence type="ECO:0000256" key="4">
    <source>
        <dbReference type="ARBA" id="ARBA00022989"/>
    </source>
</evidence>
<keyword evidence="6 7" id="KW-0012">Acyltransferase</keyword>
<dbReference type="EC" id="2.3.1.225" evidence="7"/>
<keyword evidence="3 7" id="KW-0812">Transmembrane</keyword>
<reference evidence="9" key="1">
    <citation type="submission" date="2021-06" db="EMBL/GenBank/DDBJ databases">
        <title>Parelaphostrongylus tenuis whole genome reference sequence.</title>
        <authorList>
            <person name="Garwood T.J."/>
            <person name="Larsen P.A."/>
            <person name="Fountain-Jones N.M."/>
            <person name="Garbe J.R."/>
            <person name="Macchietto M.G."/>
            <person name="Kania S.A."/>
            <person name="Gerhold R.W."/>
            <person name="Richards J.E."/>
            <person name="Wolf T.M."/>
        </authorList>
    </citation>
    <scope>NUCLEOTIDE SEQUENCE</scope>
    <source>
        <strain evidence="9">MNPRO001-30</strain>
        <tissue evidence="9">Meninges</tissue>
    </source>
</reference>
<evidence type="ECO:0000256" key="2">
    <source>
        <dbReference type="ARBA" id="ARBA00022679"/>
    </source>
</evidence>
<evidence type="ECO:0000256" key="7">
    <source>
        <dbReference type="RuleBase" id="RU079119"/>
    </source>
</evidence>
<evidence type="ECO:0000256" key="6">
    <source>
        <dbReference type="ARBA" id="ARBA00023315"/>
    </source>
</evidence>
<feature type="transmembrane region" description="Helical" evidence="7">
    <location>
        <begin position="66"/>
        <end position="86"/>
    </location>
</feature>
<dbReference type="GO" id="GO:0019706">
    <property type="term" value="F:protein-cysteine S-palmitoyltransferase activity"/>
    <property type="evidence" value="ECO:0007669"/>
    <property type="project" value="UniProtKB-EC"/>
</dbReference>
<feature type="transmembrane region" description="Helical" evidence="7">
    <location>
        <begin position="38"/>
        <end position="60"/>
    </location>
</feature>
<comment type="caution">
    <text evidence="9">The sequence shown here is derived from an EMBL/GenBank/DDBJ whole genome shotgun (WGS) entry which is preliminary data.</text>
</comment>
<dbReference type="AlphaFoldDB" id="A0AAD5R9B1"/>
<dbReference type="PROSITE" id="PS50216">
    <property type="entry name" value="DHHC"/>
    <property type="match status" value="1"/>
</dbReference>
<evidence type="ECO:0000256" key="1">
    <source>
        <dbReference type="ARBA" id="ARBA00004141"/>
    </source>
</evidence>
<organism evidence="9 10">
    <name type="scientific">Parelaphostrongylus tenuis</name>
    <name type="common">Meningeal worm</name>
    <dbReference type="NCBI Taxonomy" id="148309"/>
    <lineage>
        <taxon>Eukaryota</taxon>
        <taxon>Metazoa</taxon>
        <taxon>Ecdysozoa</taxon>
        <taxon>Nematoda</taxon>
        <taxon>Chromadorea</taxon>
        <taxon>Rhabditida</taxon>
        <taxon>Rhabditina</taxon>
        <taxon>Rhabditomorpha</taxon>
        <taxon>Strongyloidea</taxon>
        <taxon>Metastrongylidae</taxon>
        <taxon>Parelaphostrongylus</taxon>
    </lineage>
</organism>
<evidence type="ECO:0000256" key="3">
    <source>
        <dbReference type="ARBA" id="ARBA00022692"/>
    </source>
</evidence>
<evidence type="ECO:0000313" key="10">
    <source>
        <dbReference type="Proteomes" id="UP001196413"/>
    </source>
</evidence>
<name>A0AAD5R9B1_PARTN</name>
<dbReference type="InterPro" id="IPR001594">
    <property type="entry name" value="Palmitoyltrfase_DHHC"/>
</dbReference>
<evidence type="ECO:0000256" key="5">
    <source>
        <dbReference type="ARBA" id="ARBA00023136"/>
    </source>
</evidence>
<feature type="transmembrane region" description="Helical" evidence="7">
    <location>
        <begin position="215"/>
        <end position="243"/>
    </location>
</feature>
<dbReference type="PANTHER" id="PTHR12246">
    <property type="entry name" value="PALMITOYLTRANSFERASE ZDHHC16"/>
    <property type="match status" value="1"/>
</dbReference>
<dbReference type="Proteomes" id="UP001196413">
    <property type="component" value="Unassembled WGS sequence"/>
</dbReference>
<comment type="domain">
    <text evidence="7">The DHHC domain is required for palmitoyltransferase activity.</text>
</comment>
<dbReference type="Pfam" id="PF01529">
    <property type="entry name" value="DHHC"/>
    <property type="match status" value="1"/>
</dbReference>
<dbReference type="InterPro" id="IPR039859">
    <property type="entry name" value="PFA4/ZDH16/20/ERF2-like"/>
</dbReference>
<proteinExistence type="inferred from homology"/>
<sequence>MCCPLQTLLVKIDTKVDAFLSAYGDVINRCINGLGCTLVYIVYIITVFLTFISFAIILPYEQMYKSPVLLSALTFLGLYLLLNILFHYGKARTLEPVRNPGKKGDRWCDRCNYFKNERAHHCSICKRCILGMDHHCIWINQCVGSHNHRHFFLFILYLTCATFTIITAGFNTLYDHLYMGASPSNFCSTYLTLAPLQPFICSYEGFARNAVVFCYFISVLLFLLVGFLTVWNCFLISCGSTYIDFIKRVDNSRVRRCSGVNLTNGVLNNWKNFLGLRRNRTFFRNILLPCSHPPIIYESDGQSEFEDFDIV</sequence>
<feature type="transmembrane region" description="Helical" evidence="7">
    <location>
        <begin position="151"/>
        <end position="174"/>
    </location>
</feature>
<protein>
    <recommendedName>
        <fullName evidence="7">Palmitoyltransferase</fullName>
        <ecNumber evidence="7">2.3.1.225</ecNumber>
    </recommendedName>
</protein>
<comment type="catalytic activity">
    <reaction evidence="7">
        <text>L-cysteinyl-[protein] + hexadecanoyl-CoA = S-hexadecanoyl-L-cysteinyl-[protein] + CoA</text>
        <dbReference type="Rhea" id="RHEA:36683"/>
        <dbReference type="Rhea" id="RHEA-COMP:10131"/>
        <dbReference type="Rhea" id="RHEA-COMP:11032"/>
        <dbReference type="ChEBI" id="CHEBI:29950"/>
        <dbReference type="ChEBI" id="CHEBI:57287"/>
        <dbReference type="ChEBI" id="CHEBI:57379"/>
        <dbReference type="ChEBI" id="CHEBI:74151"/>
        <dbReference type="EC" id="2.3.1.225"/>
    </reaction>
</comment>
<keyword evidence="2 7" id="KW-0808">Transferase</keyword>
<keyword evidence="10" id="KW-1185">Reference proteome</keyword>
<keyword evidence="5 7" id="KW-0472">Membrane</keyword>
<evidence type="ECO:0000259" key="8">
    <source>
        <dbReference type="Pfam" id="PF01529"/>
    </source>
</evidence>